<dbReference type="RefSeq" id="WP_166340459.1">
    <property type="nucleotide sequence ID" value="NZ_CP072829.1"/>
</dbReference>
<organism evidence="2 4">
    <name type="scientific">Xiamenia xianingshaonis</name>
    <dbReference type="NCBI Taxonomy" id="2682776"/>
    <lineage>
        <taxon>Bacteria</taxon>
        <taxon>Bacillati</taxon>
        <taxon>Actinomycetota</taxon>
        <taxon>Coriobacteriia</taxon>
        <taxon>Eggerthellales</taxon>
        <taxon>Eggerthellaceae</taxon>
        <taxon>Xiamenia</taxon>
    </lineage>
</organism>
<protein>
    <submittedName>
        <fullName evidence="2">Uncharacterized protein</fullName>
    </submittedName>
</protein>
<dbReference type="AlphaFoldDB" id="A0A9E6MQ10"/>
<evidence type="ECO:0000313" key="2">
    <source>
        <dbReference type="EMBL" id="QTU84015.1"/>
    </source>
</evidence>
<proteinExistence type="predicted"/>
<dbReference type="EMBL" id="WPCR01000016">
    <property type="protein sequence ID" value="NHM14966.1"/>
    <property type="molecule type" value="Genomic_DNA"/>
</dbReference>
<dbReference type="Proteomes" id="UP000636394">
    <property type="component" value="Unassembled WGS sequence"/>
</dbReference>
<evidence type="ECO:0000313" key="4">
    <source>
        <dbReference type="Proteomes" id="UP000671910"/>
    </source>
</evidence>
<gene>
    <name evidence="1" type="ORF">GMI68_09410</name>
    <name evidence="2" type="ORF">J7S26_06530</name>
</gene>
<evidence type="ECO:0000313" key="1">
    <source>
        <dbReference type="EMBL" id="NHM14966.1"/>
    </source>
</evidence>
<reference evidence="2" key="2">
    <citation type="submission" date="2021-04" db="EMBL/GenBank/DDBJ databases">
        <title>Novel species in family Eggerthellaceae.</title>
        <authorList>
            <person name="Zhang G."/>
        </authorList>
    </citation>
    <scope>NUCLEOTIDE SEQUENCE</scope>
    <source>
        <strain evidence="2">Zg-886</strain>
    </source>
</reference>
<dbReference type="EMBL" id="CP072829">
    <property type="protein sequence ID" value="QTU84015.1"/>
    <property type="molecule type" value="Genomic_DNA"/>
</dbReference>
<accession>A0A9E6MQ10</accession>
<keyword evidence="3" id="KW-1185">Reference proteome</keyword>
<sequence>MEPYTVVYAQAVIDFLLNEITSKRVYERIDRYRTILASFPDLGALYDPVYEAARPPFPCRAIAVPDTPFTLYYAIDEQLRRVNVFAIEHQRTNPRGRFEG</sequence>
<dbReference type="KEGG" id="ebz:J7S26_06530"/>
<name>A0A9E6MQ10_9ACTN</name>
<reference evidence="1 3" key="1">
    <citation type="submission" date="2019-11" db="EMBL/GenBank/DDBJ databases">
        <title>Eggerthellaceae novel genus isolated from the rectal contents of marmort.</title>
        <authorList>
            <person name="Zhang G."/>
        </authorList>
    </citation>
    <scope>NUCLEOTIDE SEQUENCE [LARGE SCALE GENOMIC DNA]</scope>
    <source>
        <strain evidence="1">Zg-886</strain>
        <strain evidence="3">zg-886</strain>
    </source>
</reference>
<dbReference type="Proteomes" id="UP000671910">
    <property type="component" value="Chromosome"/>
</dbReference>
<evidence type="ECO:0000313" key="3">
    <source>
        <dbReference type="Proteomes" id="UP000636394"/>
    </source>
</evidence>